<name>A0A914RFT9_PAREQ</name>
<keyword evidence="2" id="KW-1185">Reference proteome</keyword>
<feature type="signal peptide" evidence="1">
    <location>
        <begin position="1"/>
        <end position="19"/>
    </location>
</feature>
<evidence type="ECO:0000313" key="2">
    <source>
        <dbReference type="Proteomes" id="UP000887564"/>
    </source>
</evidence>
<evidence type="ECO:0000256" key="1">
    <source>
        <dbReference type="SAM" id="SignalP"/>
    </source>
</evidence>
<reference evidence="3" key="1">
    <citation type="submission" date="2022-11" db="UniProtKB">
        <authorList>
            <consortium name="WormBaseParasite"/>
        </authorList>
    </citation>
    <scope>IDENTIFICATION</scope>
</reference>
<proteinExistence type="predicted"/>
<sequence>MKSLFTSLGFLYLIRSEYGLFISAESEKSPGTIMLLHDIPAFAALDISLSFVFDRNRVSIIPRVDCSSK</sequence>
<keyword evidence="1" id="KW-0732">Signal</keyword>
<accession>A0A914RFT9</accession>
<evidence type="ECO:0000313" key="3">
    <source>
        <dbReference type="WBParaSite" id="PEQ_0000363601-mRNA-1"/>
    </source>
</evidence>
<feature type="chain" id="PRO_5037341556" evidence="1">
    <location>
        <begin position="20"/>
        <end position="69"/>
    </location>
</feature>
<dbReference type="Proteomes" id="UP000887564">
    <property type="component" value="Unplaced"/>
</dbReference>
<organism evidence="2 3">
    <name type="scientific">Parascaris equorum</name>
    <name type="common">Equine roundworm</name>
    <dbReference type="NCBI Taxonomy" id="6256"/>
    <lineage>
        <taxon>Eukaryota</taxon>
        <taxon>Metazoa</taxon>
        <taxon>Ecdysozoa</taxon>
        <taxon>Nematoda</taxon>
        <taxon>Chromadorea</taxon>
        <taxon>Rhabditida</taxon>
        <taxon>Spirurina</taxon>
        <taxon>Ascaridomorpha</taxon>
        <taxon>Ascaridoidea</taxon>
        <taxon>Ascarididae</taxon>
        <taxon>Parascaris</taxon>
    </lineage>
</organism>
<protein>
    <submittedName>
        <fullName evidence="3">Uncharacterized protein</fullName>
    </submittedName>
</protein>
<dbReference type="WBParaSite" id="PEQ_0000363601-mRNA-1">
    <property type="protein sequence ID" value="PEQ_0000363601-mRNA-1"/>
    <property type="gene ID" value="PEQ_0000363601"/>
</dbReference>
<dbReference type="AlphaFoldDB" id="A0A914RFT9"/>